<gene>
    <name evidence="1" type="ORF">L2E82_39888</name>
</gene>
<keyword evidence="2" id="KW-1185">Reference proteome</keyword>
<name>A0ACB9AIS9_CICIN</name>
<evidence type="ECO:0000313" key="1">
    <source>
        <dbReference type="EMBL" id="KAI3710114.1"/>
    </source>
</evidence>
<reference evidence="2" key="1">
    <citation type="journal article" date="2022" name="Mol. Ecol. Resour.">
        <title>The genomes of chicory, endive, great burdock and yacon provide insights into Asteraceae palaeo-polyploidization history and plant inulin production.</title>
        <authorList>
            <person name="Fan W."/>
            <person name="Wang S."/>
            <person name="Wang H."/>
            <person name="Wang A."/>
            <person name="Jiang F."/>
            <person name="Liu H."/>
            <person name="Zhao H."/>
            <person name="Xu D."/>
            <person name="Zhang Y."/>
        </authorList>
    </citation>
    <scope>NUCLEOTIDE SEQUENCE [LARGE SCALE GENOMIC DNA]</scope>
    <source>
        <strain evidence="2">cv. Punajuju</strain>
    </source>
</reference>
<protein>
    <submittedName>
        <fullName evidence="1">Uncharacterized protein</fullName>
    </submittedName>
</protein>
<organism evidence="1 2">
    <name type="scientific">Cichorium intybus</name>
    <name type="common">Chicory</name>
    <dbReference type="NCBI Taxonomy" id="13427"/>
    <lineage>
        <taxon>Eukaryota</taxon>
        <taxon>Viridiplantae</taxon>
        <taxon>Streptophyta</taxon>
        <taxon>Embryophyta</taxon>
        <taxon>Tracheophyta</taxon>
        <taxon>Spermatophyta</taxon>
        <taxon>Magnoliopsida</taxon>
        <taxon>eudicotyledons</taxon>
        <taxon>Gunneridae</taxon>
        <taxon>Pentapetalae</taxon>
        <taxon>asterids</taxon>
        <taxon>campanulids</taxon>
        <taxon>Asterales</taxon>
        <taxon>Asteraceae</taxon>
        <taxon>Cichorioideae</taxon>
        <taxon>Cichorieae</taxon>
        <taxon>Cichoriinae</taxon>
        <taxon>Cichorium</taxon>
    </lineage>
</organism>
<evidence type="ECO:0000313" key="2">
    <source>
        <dbReference type="Proteomes" id="UP001055811"/>
    </source>
</evidence>
<dbReference type="EMBL" id="CM042015">
    <property type="protein sequence ID" value="KAI3710114.1"/>
    <property type="molecule type" value="Genomic_DNA"/>
</dbReference>
<dbReference type="Proteomes" id="UP001055811">
    <property type="component" value="Linkage Group LG07"/>
</dbReference>
<proteinExistence type="predicted"/>
<reference evidence="1 2" key="2">
    <citation type="journal article" date="2022" name="Mol. Ecol. Resour.">
        <title>The genomes of chicory, endive, great burdock and yacon provide insights into Asteraceae paleo-polyploidization history and plant inulin production.</title>
        <authorList>
            <person name="Fan W."/>
            <person name="Wang S."/>
            <person name="Wang H."/>
            <person name="Wang A."/>
            <person name="Jiang F."/>
            <person name="Liu H."/>
            <person name="Zhao H."/>
            <person name="Xu D."/>
            <person name="Zhang Y."/>
        </authorList>
    </citation>
    <scope>NUCLEOTIDE SEQUENCE [LARGE SCALE GENOMIC DNA]</scope>
    <source>
        <strain evidence="2">cv. Punajuju</strain>
        <tissue evidence="1">Leaves</tissue>
    </source>
</reference>
<comment type="caution">
    <text evidence="1">The sequence shown here is derived from an EMBL/GenBank/DDBJ whole genome shotgun (WGS) entry which is preliminary data.</text>
</comment>
<sequence length="102" mass="12134">MMNWGTKKTLQTKIVSPKTWLLRFKKMKDGQEPKSGNAQRKWKNKGRVHDGDDDGFHWRISFDKEKYEDEETTCNSDDRVNVSPRLDDGDDDRERNYAKRRA</sequence>
<accession>A0ACB9AIS9</accession>